<dbReference type="EMBL" id="GBRH01184881">
    <property type="protein sequence ID" value="JAE13015.1"/>
    <property type="molecule type" value="Transcribed_RNA"/>
</dbReference>
<protein>
    <submittedName>
        <fullName evidence="1">Uncharacterized protein</fullName>
    </submittedName>
</protein>
<sequence length="10" mass="1097">MPSVHSVNKV</sequence>
<accession>A0A0A9FJ11</accession>
<reference evidence="1" key="1">
    <citation type="submission" date="2014-09" db="EMBL/GenBank/DDBJ databases">
        <authorList>
            <person name="Magalhaes I.L.F."/>
            <person name="Oliveira U."/>
            <person name="Santos F.R."/>
            <person name="Vidigal T.H.D.A."/>
            <person name="Brescovit A.D."/>
            <person name="Santos A.J."/>
        </authorList>
    </citation>
    <scope>NUCLEOTIDE SEQUENCE</scope>
    <source>
        <tissue evidence="1">Shoot tissue taken approximately 20 cm above the soil surface</tissue>
    </source>
</reference>
<reference evidence="1" key="2">
    <citation type="journal article" date="2015" name="Data Brief">
        <title>Shoot transcriptome of the giant reed, Arundo donax.</title>
        <authorList>
            <person name="Barrero R.A."/>
            <person name="Guerrero F.D."/>
            <person name="Moolhuijzen P."/>
            <person name="Goolsby J.A."/>
            <person name="Tidwell J."/>
            <person name="Bellgard S.E."/>
            <person name="Bellgard M.I."/>
        </authorList>
    </citation>
    <scope>NUCLEOTIDE SEQUENCE</scope>
    <source>
        <tissue evidence="1">Shoot tissue taken approximately 20 cm above the soil surface</tissue>
    </source>
</reference>
<evidence type="ECO:0000313" key="1">
    <source>
        <dbReference type="EMBL" id="JAE13015.1"/>
    </source>
</evidence>
<organism evidence="1">
    <name type="scientific">Arundo donax</name>
    <name type="common">Giant reed</name>
    <name type="synonym">Donax arundinaceus</name>
    <dbReference type="NCBI Taxonomy" id="35708"/>
    <lineage>
        <taxon>Eukaryota</taxon>
        <taxon>Viridiplantae</taxon>
        <taxon>Streptophyta</taxon>
        <taxon>Embryophyta</taxon>
        <taxon>Tracheophyta</taxon>
        <taxon>Spermatophyta</taxon>
        <taxon>Magnoliopsida</taxon>
        <taxon>Liliopsida</taxon>
        <taxon>Poales</taxon>
        <taxon>Poaceae</taxon>
        <taxon>PACMAD clade</taxon>
        <taxon>Arundinoideae</taxon>
        <taxon>Arundineae</taxon>
        <taxon>Arundo</taxon>
    </lineage>
</organism>
<proteinExistence type="predicted"/>
<name>A0A0A9FJ11_ARUDO</name>